<dbReference type="CDD" id="cd06170">
    <property type="entry name" value="LuxR_C_like"/>
    <property type="match status" value="1"/>
</dbReference>
<feature type="domain" description="HTH luxR-type" evidence="2">
    <location>
        <begin position="421"/>
        <end position="486"/>
    </location>
</feature>
<feature type="domain" description="PAS" evidence="3">
    <location>
        <begin position="11"/>
        <end position="57"/>
    </location>
</feature>
<dbReference type="PROSITE" id="PS50112">
    <property type="entry name" value="PAS"/>
    <property type="match status" value="2"/>
</dbReference>
<organism evidence="4 5">
    <name type="scientific">Pigmentiphaga daeguensis</name>
    <dbReference type="NCBI Taxonomy" id="414049"/>
    <lineage>
        <taxon>Bacteria</taxon>
        <taxon>Pseudomonadati</taxon>
        <taxon>Pseudomonadota</taxon>
        <taxon>Betaproteobacteria</taxon>
        <taxon>Burkholderiales</taxon>
        <taxon>Alcaligenaceae</taxon>
        <taxon>Pigmentiphaga</taxon>
    </lineage>
</organism>
<dbReference type="InterPro" id="IPR016032">
    <property type="entry name" value="Sig_transdc_resp-reg_C-effctor"/>
</dbReference>
<dbReference type="RefSeq" id="WP_343927700.1">
    <property type="nucleotide sequence ID" value="NZ_BAAAEN010000010.1"/>
</dbReference>
<dbReference type="Gene3D" id="3.30.450.20">
    <property type="entry name" value="PAS domain"/>
    <property type="match status" value="3"/>
</dbReference>
<dbReference type="InterPro" id="IPR000792">
    <property type="entry name" value="Tscrpt_reg_LuxR_C"/>
</dbReference>
<dbReference type="InterPro" id="IPR036388">
    <property type="entry name" value="WH-like_DNA-bd_sf"/>
</dbReference>
<dbReference type="SMART" id="SM00421">
    <property type="entry name" value="HTH_LUXR"/>
    <property type="match status" value="1"/>
</dbReference>
<keyword evidence="5" id="KW-1185">Reference proteome</keyword>
<name>A0ABN1C2Y2_9BURK</name>
<evidence type="ECO:0000313" key="5">
    <source>
        <dbReference type="Proteomes" id="UP001501706"/>
    </source>
</evidence>
<proteinExistence type="predicted"/>
<dbReference type="Pfam" id="PF00196">
    <property type="entry name" value="GerE"/>
    <property type="match status" value="1"/>
</dbReference>
<dbReference type="NCBIfam" id="TIGR00229">
    <property type="entry name" value="sensory_box"/>
    <property type="match status" value="2"/>
</dbReference>
<gene>
    <name evidence="4" type="ORF">GCM10009097_28410</name>
</gene>
<dbReference type="SUPFAM" id="SSF55785">
    <property type="entry name" value="PYP-like sensor domain (PAS domain)"/>
    <property type="match status" value="3"/>
</dbReference>
<dbReference type="InterPro" id="IPR035965">
    <property type="entry name" value="PAS-like_dom_sf"/>
</dbReference>
<dbReference type="InterPro" id="IPR013767">
    <property type="entry name" value="PAS_fold"/>
</dbReference>
<dbReference type="PANTHER" id="PTHR43214:SF38">
    <property type="entry name" value="NITRATE_NITRITE RESPONSE REGULATOR PROTEIN NARL"/>
    <property type="match status" value="1"/>
</dbReference>
<dbReference type="Pfam" id="PF13426">
    <property type="entry name" value="PAS_9"/>
    <property type="match status" value="1"/>
</dbReference>
<evidence type="ECO:0000313" key="4">
    <source>
        <dbReference type="EMBL" id="GAA0509625.1"/>
    </source>
</evidence>
<dbReference type="InterPro" id="IPR013656">
    <property type="entry name" value="PAS_4"/>
</dbReference>
<dbReference type="SUPFAM" id="SSF46894">
    <property type="entry name" value="C-terminal effector domain of the bipartite response regulators"/>
    <property type="match status" value="1"/>
</dbReference>
<protein>
    <submittedName>
        <fullName evidence="4">Helix-turn-helix transcriptional regulator</fullName>
    </submittedName>
</protein>
<dbReference type="PROSITE" id="PS50043">
    <property type="entry name" value="HTH_LUXR_2"/>
    <property type="match status" value="1"/>
</dbReference>
<dbReference type="Pfam" id="PF08448">
    <property type="entry name" value="PAS_4"/>
    <property type="match status" value="1"/>
</dbReference>
<dbReference type="SMART" id="SM00091">
    <property type="entry name" value="PAS"/>
    <property type="match status" value="3"/>
</dbReference>
<evidence type="ECO:0000259" key="2">
    <source>
        <dbReference type="PROSITE" id="PS50043"/>
    </source>
</evidence>
<dbReference type="Proteomes" id="UP001501706">
    <property type="component" value="Unassembled WGS sequence"/>
</dbReference>
<dbReference type="CDD" id="cd00130">
    <property type="entry name" value="PAS"/>
    <property type="match status" value="2"/>
</dbReference>
<feature type="domain" description="PAS" evidence="3">
    <location>
        <begin position="140"/>
        <end position="191"/>
    </location>
</feature>
<dbReference type="InterPro" id="IPR000014">
    <property type="entry name" value="PAS"/>
</dbReference>
<reference evidence="4 5" key="1">
    <citation type="journal article" date="2019" name="Int. J. Syst. Evol. Microbiol.">
        <title>The Global Catalogue of Microorganisms (GCM) 10K type strain sequencing project: providing services to taxonomists for standard genome sequencing and annotation.</title>
        <authorList>
            <consortium name="The Broad Institute Genomics Platform"/>
            <consortium name="The Broad Institute Genome Sequencing Center for Infectious Disease"/>
            <person name="Wu L."/>
            <person name="Ma J."/>
        </authorList>
    </citation>
    <scope>NUCLEOTIDE SEQUENCE [LARGE SCALE GENOMIC DNA]</scope>
    <source>
        <strain evidence="4 5">JCM 14330</strain>
    </source>
</reference>
<dbReference type="InterPro" id="IPR039420">
    <property type="entry name" value="WalR-like"/>
</dbReference>
<sequence>MSKSTDKPRADRRLLQQIISGLAEGVVLLDPDGAVVWANETALAIHGAGNLAALGRTAQDYVAAHTLKYRNNHVLAPAQYPIMRVLAGESFTDVVVEVTRPADESFRRIHQVRGLVLTGASEEPEALVLVIQDATDRYGAEERFERAFSTNPAPAIICGLTDLRYLKVNQGFLDMTGHDREEVLGRSMYELDVLNEAARRDEAIRLLQQGRTIPQMEATLRLKDGGTKLVIVAGQPLEVCEDPCMLFTFMDLEPRRRAEDALRQTEERFSKAFMLAPVPMAVCNRGDFALMAVNEAFIAATGHEAPEVLAKTPADLHLWADAAVHRKLKDDLDATGSVRNAEVALRTRGGDVLDCLLSAETATINGQACVLVAIQDITDRKRGEEELVAAIDAVMQDASWFSRTVIEKLAQIRRPQDTLASTAALSELTPREYEVLGRMCQGENNEQIAAAMRVSPNTVRNHIAMLYSKIGVHRRSDAIVWARQRGVTGYEAPAKGRRHARPR</sequence>
<dbReference type="EMBL" id="BAAAEN010000010">
    <property type="protein sequence ID" value="GAA0509625.1"/>
    <property type="molecule type" value="Genomic_DNA"/>
</dbReference>
<accession>A0ABN1C2Y2</accession>
<keyword evidence="1" id="KW-0238">DNA-binding</keyword>
<dbReference type="Gene3D" id="1.10.10.10">
    <property type="entry name" value="Winged helix-like DNA-binding domain superfamily/Winged helix DNA-binding domain"/>
    <property type="match status" value="1"/>
</dbReference>
<comment type="caution">
    <text evidence="4">The sequence shown here is derived from an EMBL/GenBank/DDBJ whole genome shotgun (WGS) entry which is preliminary data.</text>
</comment>
<dbReference type="PRINTS" id="PR00038">
    <property type="entry name" value="HTHLUXR"/>
</dbReference>
<dbReference type="PANTHER" id="PTHR43214">
    <property type="entry name" value="TWO-COMPONENT RESPONSE REGULATOR"/>
    <property type="match status" value="1"/>
</dbReference>
<dbReference type="Pfam" id="PF00989">
    <property type="entry name" value="PAS"/>
    <property type="match status" value="1"/>
</dbReference>
<evidence type="ECO:0000256" key="1">
    <source>
        <dbReference type="ARBA" id="ARBA00023125"/>
    </source>
</evidence>
<evidence type="ECO:0000259" key="3">
    <source>
        <dbReference type="PROSITE" id="PS50112"/>
    </source>
</evidence>